<proteinExistence type="predicted"/>
<dbReference type="InterPro" id="IPR050493">
    <property type="entry name" value="FAD-dep_Monooxygenase_BioMet"/>
</dbReference>
<evidence type="ECO:0000313" key="5">
    <source>
        <dbReference type="Proteomes" id="UP000730482"/>
    </source>
</evidence>
<dbReference type="RefSeq" id="WP_212010477.1">
    <property type="nucleotide sequence ID" value="NZ_JAAFYZ010000058.1"/>
</dbReference>
<dbReference type="Proteomes" id="UP000730482">
    <property type="component" value="Unassembled WGS sequence"/>
</dbReference>
<dbReference type="SUPFAM" id="SSF51905">
    <property type="entry name" value="FAD/NAD(P)-binding domain"/>
    <property type="match status" value="1"/>
</dbReference>
<dbReference type="GO" id="GO:0004497">
    <property type="term" value="F:monooxygenase activity"/>
    <property type="evidence" value="ECO:0007669"/>
    <property type="project" value="UniProtKB-KW"/>
</dbReference>
<reference evidence="4 5" key="1">
    <citation type="submission" date="2020-02" db="EMBL/GenBank/DDBJ databases">
        <title>Acidophilic actinobacteria isolated from forest soil.</title>
        <authorList>
            <person name="Golinska P."/>
        </authorList>
    </citation>
    <scope>NUCLEOTIDE SEQUENCE [LARGE SCALE GENOMIC DNA]</scope>
    <source>
        <strain evidence="4 5">NL8</strain>
    </source>
</reference>
<gene>
    <name evidence="4" type="ORF">KGQ19_18700</name>
</gene>
<keyword evidence="5" id="KW-1185">Reference proteome</keyword>
<evidence type="ECO:0000256" key="2">
    <source>
        <dbReference type="ARBA" id="ARBA00023033"/>
    </source>
</evidence>
<dbReference type="InterPro" id="IPR036188">
    <property type="entry name" value="FAD/NAD-bd_sf"/>
</dbReference>
<evidence type="ECO:0000313" key="4">
    <source>
        <dbReference type="EMBL" id="MBS2548899.1"/>
    </source>
</evidence>
<dbReference type="Pfam" id="PF01494">
    <property type="entry name" value="FAD_binding_3"/>
    <property type="match status" value="1"/>
</dbReference>
<dbReference type="EMBL" id="JAAFYZ010000058">
    <property type="protein sequence ID" value="MBS2548899.1"/>
    <property type="molecule type" value="Genomic_DNA"/>
</dbReference>
<accession>A0ABS5KS87</accession>
<dbReference type="InterPro" id="IPR002938">
    <property type="entry name" value="FAD-bd"/>
</dbReference>
<name>A0ABS5KS87_9ACTN</name>
<dbReference type="Gene3D" id="3.50.50.60">
    <property type="entry name" value="FAD/NAD(P)-binding domain"/>
    <property type="match status" value="1"/>
</dbReference>
<dbReference type="PRINTS" id="PR00420">
    <property type="entry name" value="RNGMNOXGNASE"/>
</dbReference>
<comment type="caution">
    <text evidence="4">The sequence shown here is derived from an EMBL/GenBank/DDBJ whole genome shotgun (WGS) entry which is preliminary data.</text>
</comment>
<dbReference type="PANTHER" id="PTHR13789">
    <property type="entry name" value="MONOOXYGENASE"/>
    <property type="match status" value="1"/>
</dbReference>
<protein>
    <submittedName>
        <fullName evidence="4">FAD-dependent monooxygenase</fullName>
    </submittedName>
</protein>
<dbReference type="PANTHER" id="PTHR13789:SF309">
    <property type="entry name" value="PUTATIVE (AFU_ORTHOLOGUE AFUA_6G14510)-RELATED"/>
    <property type="match status" value="1"/>
</dbReference>
<keyword evidence="2 4" id="KW-0503">Monooxygenase</keyword>
<feature type="domain" description="FAD-binding" evidence="3">
    <location>
        <begin position="2"/>
        <end position="326"/>
    </location>
</feature>
<evidence type="ECO:0000259" key="3">
    <source>
        <dbReference type="Pfam" id="PF01494"/>
    </source>
</evidence>
<keyword evidence="1" id="KW-0560">Oxidoreductase</keyword>
<organism evidence="4 5">
    <name type="scientific">Catenulispora pinistramenti</name>
    <dbReference type="NCBI Taxonomy" id="2705254"/>
    <lineage>
        <taxon>Bacteria</taxon>
        <taxon>Bacillati</taxon>
        <taxon>Actinomycetota</taxon>
        <taxon>Actinomycetes</taxon>
        <taxon>Catenulisporales</taxon>
        <taxon>Catenulisporaceae</taxon>
        <taxon>Catenulispora</taxon>
    </lineage>
</organism>
<sequence length="376" mass="40283">MQVAVVGAGIGGLAVARALIADGHQVACYERAEALRTSGAALTLWSNGTAVLDALGVPYADLGAPIDILATVRGTDGRTLMDIDVAHAADRYGFPHRSSPRREIIRRLAHGLPPGTVHFDKRAVGVSQTPEQAEVGFDDGTSVTAELVIAADGACSVLRETVFGDPTRPAAFATWQGLTRVDIETARSTRGLMIVGREGMCGLLPAGDGLVMWWFDRPWNQDDPQPASALAMLKERFGDWAAPVAETLAAADDSQIEFFAHRRQKVGRGWSRGRVVLLGDAAHTMPPTVAQGANQALEDAWALARGLRVKPGDLAAGLAEYERTRLKGARLTQRIAGSELTDKYQPAVMPLIPDILVTRFHTRWLKMVSTILTVGA</sequence>
<evidence type="ECO:0000256" key="1">
    <source>
        <dbReference type="ARBA" id="ARBA00023002"/>
    </source>
</evidence>